<dbReference type="PIRSF" id="PIRSF028451">
    <property type="entry name" value="UCP028451"/>
    <property type="match status" value="1"/>
</dbReference>
<comment type="caution">
    <text evidence="1">The sequence shown here is derived from an EMBL/GenBank/DDBJ whole genome shotgun (WGS) entry which is preliminary data.</text>
</comment>
<dbReference type="RefSeq" id="WP_129004575.1">
    <property type="nucleotide sequence ID" value="NZ_SDHZ01000002.1"/>
</dbReference>
<evidence type="ECO:0000313" key="2">
    <source>
        <dbReference type="Proteomes" id="UP000290545"/>
    </source>
</evidence>
<accession>A0A4Q1D6L0</accession>
<sequence length="221" mass="24722">METASIQFLKSLAKNNHKEWFDANRPKYEAAKADFAELVAAVISGTGKADATVAALQPKECIFRINRDVRFSKDKSPYKPHFGASITRDGRKSMYAGYYVHIQPGNQSFIGGGIWMPEPGVLKKLRQEIDYCFDEFSSIINHKKFVAAYGAPERSAEYVLSRPPKGYEADNPAIEFIKLKSLVVSKLIPDEMLTQKDLAKQIVASFGTLQPLIAFINRALE</sequence>
<dbReference type="PANTHER" id="PTHR36452">
    <property type="entry name" value="CHROMOSOME 12, WHOLE GENOME SHOTGUN SEQUENCE"/>
    <property type="match status" value="1"/>
</dbReference>
<gene>
    <name evidence="1" type="ORF">ESB13_15635</name>
</gene>
<name>A0A4Q1D6L0_9BACT</name>
<dbReference type="Pfam" id="PF09365">
    <property type="entry name" value="DUF2461"/>
    <property type="match status" value="1"/>
</dbReference>
<dbReference type="InterPro" id="IPR012808">
    <property type="entry name" value="CHP02453"/>
</dbReference>
<proteinExistence type="predicted"/>
<dbReference type="PANTHER" id="PTHR36452:SF1">
    <property type="entry name" value="DUF2461 DOMAIN-CONTAINING PROTEIN"/>
    <property type="match status" value="1"/>
</dbReference>
<protein>
    <submittedName>
        <fullName evidence="1">DUF2461 domain-containing protein</fullName>
    </submittedName>
</protein>
<organism evidence="1 2">
    <name type="scientific">Filimonas effusa</name>
    <dbReference type="NCBI Taxonomy" id="2508721"/>
    <lineage>
        <taxon>Bacteria</taxon>
        <taxon>Pseudomonadati</taxon>
        <taxon>Bacteroidota</taxon>
        <taxon>Chitinophagia</taxon>
        <taxon>Chitinophagales</taxon>
        <taxon>Chitinophagaceae</taxon>
        <taxon>Filimonas</taxon>
    </lineage>
</organism>
<evidence type="ECO:0000313" key="1">
    <source>
        <dbReference type="EMBL" id="RXK83523.1"/>
    </source>
</evidence>
<dbReference type="AlphaFoldDB" id="A0A4Q1D6L0"/>
<dbReference type="EMBL" id="SDHZ01000002">
    <property type="protein sequence ID" value="RXK83523.1"/>
    <property type="molecule type" value="Genomic_DNA"/>
</dbReference>
<dbReference type="OrthoDB" id="9794241at2"/>
<dbReference type="InterPro" id="IPR015996">
    <property type="entry name" value="UCP028451"/>
</dbReference>
<dbReference type="Proteomes" id="UP000290545">
    <property type="component" value="Unassembled WGS sequence"/>
</dbReference>
<reference evidence="1 2" key="1">
    <citation type="submission" date="2019-01" db="EMBL/GenBank/DDBJ databases">
        <title>Filimonas sp. strain TTM-71.</title>
        <authorList>
            <person name="Chen W.-M."/>
        </authorList>
    </citation>
    <scope>NUCLEOTIDE SEQUENCE [LARGE SCALE GENOMIC DNA]</scope>
    <source>
        <strain evidence="1 2">TTM-71</strain>
    </source>
</reference>
<dbReference type="NCBIfam" id="TIGR02453">
    <property type="entry name" value="TIGR02453 family protein"/>
    <property type="match status" value="1"/>
</dbReference>
<keyword evidence="2" id="KW-1185">Reference proteome</keyword>